<dbReference type="PANTHER" id="PTHR24366:SF96">
    <property type="entry name" value="LEUCINE RICH REPEAT CONTAINING 53"/>
    <property type="match status" value="1"/>
</dbReference>
<evidence type="ECO:0000256" key="4">
    <source>
        <dbReference type="SAM" id="SignalP"/>
    </source>
</evidence>
<evidence type="ECO:0000256" key="1">
    <source>
        <dbReference type="ARBA" id="ARBA00022614"/>
    </source>
</evidence>
<keyword evidence="6" id="KW-1185">Reference proteome</keyword>
<feature type="signal peptide" evidence="4">
    <location>
        <begin position="1"/>
        <end position="24"/>
    </location>
</feature>
<dbReference type="Proteomes" id="UP000625711">
    <property type="component" value="Unassembled WGS sequence"/>
</dbReference>
<dbReference type="PANTHER" id="PTHR24366">
    <property type="entry name" value="IG(IMMUNOGLOBULIN) AND LRR(LEUCINE RICH REPEAT) DOMAINS"/>
    <property type="match status" value="1"/>
</dbReference>
<reference evidence="5" key="1">
    <citation type="submission" date="2020-08" db="EMBL/GenBank/DDBJ databases">
        <title>Genome sequencing and assembly of the red palm weevil Rhynchophorus ferrugineus.</title>
        <authorList>
            <person name="Dias G.B."/>
            <person name="Bergman C.M."/>
            <person name="Manee M."/>
        </authorList>
    </citation>
    <scope>NUCLEOTIDE SEQUENCE</scope>
    <source>
        <strain evidence="5">AA-2017</strain>
        <tissue evidence="5">Whole larva</tissue>
    </source>
</reference>
<dbReference type="Gene3D" id="3.80.10.10">
    <property type="entry name" value="Ribonuclease Inhibitor"/>
    <property type="match status" value="2"/>
</dbReference>
<sequence>MKFCYSSIIVGLLYLLSTFQVGVADSVSCPTNTYPQYILVRNLAELKLKYFEFNRNAKGYRGNALKFKQEYMTTIPPSTFVTNNSHYLVEIILRNKAIRSIQELAFVSLSCLRHLDLSHNEIIYIKRDQFVGLINLYSLNLSRNNIFALYHFTFKFLPNLEILDLSYNDITTIEEFAFNMLWKLKTLALNKNKMTRLNPRCFGHLSNLKHLDMSFNSFALIDFFKFSDLESLETLDLAGNEIAALSFYQLKTEFHRVESLNLSSNSFISNFDVRHLRKYFPNEQLLIDINNNYFYCHELEGVLKDLHMYKVKYARGRAYAATHHRERILCDSLNNTVKEDKLDYNELIKLFGTTTKKPKTSDYEYVLQTYRQDLIRHKRTVAALATIVSLAILYDILIAVDYLLDYKFLKTICIRRQYYAAPTEGDAPYSPLQH</sequence>
<gene>
    <name evidence="5" type="ORF">GWI33_007380</name>
</gene>
<dbReference type="PRINTS" id="PR00019">
    <property type="entry name" value="LEURICHRPT"/>
</dbReference>
<feature type="chain" id="PRO_5032834429" evidence="4">
    <location>
        <begin position="25"/>
        <end position="434"/>
    </location>
</feature>
<proteinExistence type="predicted"/>
<name>A0A834ITK5_RHYFE</name>
<evidence type="ECO:0000256" key="2">
    <source>
        <dbReference type="ARBA" id="ARBA00022737"/>
    </source>
</evidence>
<dbReference type="OrthoDB" id="676979at2759"/>
<evidence type="ECO:0000313" key="5">
    <source>
        <dbReference type="EMBL" id="KAF7286130.1"/>
    </source>
</evidence>
<organism evidence="5 6">
    <name type="scientific">Rhynchophorus ferrugineus</name>
    <name type="common">Red palm weevil</name>
    <name type="synonym">Curculio ferrugineus</name>
    <dbReference type="NCBI Taxonomy" id="354439"/>
    <lineage>
        <taxon>Eukaryota</taxon>
        <taxon>Metazoa</taxon>
        <taxon>Ecdysozoa</taxon>
        <taxon>Arthropoda</taxon>
        <taxon>Hexapoda</taxon>
        <taxon>Insecta</taxon>
        <taxon>Pterygota</taxon>
        <taxon>Neoptera</taxon>
        <taxon>Endopterygota</taxon>
        <taxon>Coleoptera</taxon>
        <taxon>Polyphaga</taxon>
        <taxon>Cucujiformia</taxon>
        <taxon>Curculionidae</taxon>
        <taxon>Dryophthorinae</taxon>
        <taxon>Rhynchophorus</taxon>
    </lineage>
</organism>
<evidence type="ECO:0000313" key="6">
    <source>
        <dbReference type="Proteomes" id="UP000625711"/>
    </source>
</evidence>
<keyword evidence="1" id="KW-0433">Leucine-rich repeat</keyword>
<keyword evidence="2" id="KW-0677">Repeat</keyword>
<keyword evidence="3" id="KW-1133">Transmembrane helix</keyword>
<keyword evidence="3" id="KW-0812">Transmembrane</keyword>
<dbReference type="Pfam" id="PF13855">
    <property type="entry name" value="LRR_8"/>
    <property type="match status" value="2"/>
</dbReference>
<evidence type="ECO:0000256" key="3">
    <source>
        <dbReference type="SAM" id="Phobius"/>
    </source>
</evidence>
<comment type="caution">
    <text evidence="5">The sequence shown here is derived from an EMBL/GenBank/DDBJ whole genome shotgun (WGS) entry which is preliminary data.</text>
</comment>
<dbReference type="InterPro" id="IPR003591">
    <property type="entry name" value="Leu-rich_rpt_typical-subtyp"/>
</dbReference>
<dbReference type="PROSITE" id="PS51450">
    <property type="entry name" value="LRR"/>
    <property type="match status" value="2"/>
</dbReference>
<dbReference type="SUPFAM" id="SSF52058">
    <property type="entry name" value="L domain-like"/>
    <property type="match status" value="1"/>
</dbReference>
<dbReference type="EMBL" id="JAACXV010000036">
    <property type="protein sequence ID" value="KAF7286130.1"/>
    <property type="molecule type" value="Genomic_DNA"/>
</dbReference>
<dbReference type="SMART" id="SM00369">
    <property type="entry name" value="LRR_TYP"/>
    <property type="match status" value="6"/>
</dbReference>
<protein>
    <submittedName>
        <fullName evidence="5">Uncharacterized protein</fullName>
    </submittedName>
</protein>
<dbReference type="AlphaFoldDB" id="A0A834ITK5"/>
<keyword evidence="4" id="KW-0732">Signal</keyword>
<dbReference type="InterPro" id="IPR032675">
    <property type="entry name" value="LRR_dom_sf"/>
</dbReference>
<keyword evidence="3" id="KW-0472">Membrane</keyword>
<accession>A0A834ITK5</accession>
<dbReference type="InterPro" id="IPR001611">
    <property type="entry name" value="Leu-rich_rpt"/>
</dbReference>
<dbReference type="SMART" id="SM00365">
    <property type="entry name" value="LRR_SD22"/>
    <property type="match status" value="3"/>
</dbReference>
<feature type="transmembrane region" description="Helical" evidence="3">
    <location>
        <begin position="381"/>
        <end position="404"/>
    </location>
</feature>